<dbReference type="GO" id="GO:0046872">
    <property type="term" value="F:metal ion binding"/>
    <property type="evidence" value="ECO:0007669"/>
    <property type="project" value="UniProtKB-KW"/>
</dbReference>
<keyword evidence="7" id="KW-1185">Reference proteome</keyword>
<accession>A0A7Y9Z850</accession>
<keyword evidence="3 4" id="KW-0067">ATP-binding</keyword>
<dbReference type="Pfam" id="PF01812">
    <property type="entry name" value="5-FTHF_cyc-lig"/>
    <property type="match status" value="1"/>
</dbReference>
<dbReference type="EMBL" id="JACBZO010000001">
    <property type="protein sequence ID" value="NYI40584.1"/>
    <property type="molecule type" value="Genomic_DNA"/>
</dbReference>
<gene>
    <name evidence="6" type="ORF">BKA03_000703</name>
</gene>
<evidence type="ECO:0000256" key="5">
    <source>
        <dbReference type="RuleBase" id="RU361279"/>
    </source>
</evidence>
<dbReference type="PIRSF" id="PIRSF006806">
    <property type="entry name" value="FTHF_cligase"/>
    <property type="match status" value="1"/>
</dbReference>
<dbReference type="EC" id="6.3.3.2" evidence="5"/>
<sequence length="209" mass="23018">MTPLSHIDPHTLPPAEQKSAWRSSVRRIRLQRGEKRNTQHAETLRDLVMALPEFEGVKCASVYVSRSFEPGTLPLIEAMLEQGVEVLLPRLGEGLQRGWSVYSQADDLVPRSPGRPPEPSGDFLPQSRLADADIIVVPALAADTKGTRLGQGAGWYDRALTDARPGVPIVALVFDDEFHDAAERPIPREWHDVPVMIVVRPSGVARIVA</sequence>
<feature type="binding site" evidence="4">
    <location>
        <position position="69"/>
    </location>
    <ligand>
        <name>substrate</name>
    </ligand>
</feature>
<dbReference type="GO" id="GO:0009396">
    <property type="term" value="P:folic acid-containing compound biosynthetic process"/>
    <property type="evidence" value="ECO:0007669"/>
    <property type="project" value="TreeGrafter"/>
</dbReference>
<comment type="caution">
    <text evidence="6">The sequence shown here is derived from an EMBL/GenBank/DDBJ whole genome shotgun (WGS) entry which is preliminary data.</text>
</comment>
<keyword evidence="2 4" id="KW-0547">Nucleotide-binding</keyword>
<keyword evidence="5" id="KW-0479">Metal-binding</keyword>
<dbReference type="OrthoDB" id="3242798at2"/>
<dbReference type="Gene3D" id="3.40.50.10420">
    <property type="entry name" value="NagB/RpiA/CoA transferase-like"/>
    <property type="match status" value="1"/>
</dbReference>
<dbReference type="SUPFAM" id="SSF100950">
    <property type="entry name" value="NagB/RpiA/CoA transferase-like"/>
    <property type="match status" value="1"/>
</dbReference>
<feature type="binding site" evidence="4">
    <location>
        <begin position="148"/>
        <end position="156"/>
    </location>
    <ligand>
        <name>ATP</name>
        <dbReference type="ChEBI" id="CHEBI:30616"/>
    </ligand>
</feature>
<name>A0A7Y9Z850_9MICO</name>
<evidence type="ECO:0000313" key="7">
    <source>
        <dbReference type="Proteomes" id="UP000547973"/>
    </source>
</evidence>
<dbReference type="GO" id="GO:0035999">
    <property type="term" value="P:tetrahydrofolate interconversion"/>
    <property type="evidence" value="ECO:0007669"/>
    <property type="project" value="TreeGrafter"/>
</dbReference>
<protein>
    <recommendedName>
        <fullName evidence="5">5-formyltetrahydrofolate cyclo-ligase</fullName>
        <ecNumber evidence="5">6.3.3.2</ecNumber>
    </recommendedName>
</protein>
<dbReference type="NCBIfam" id="TIGR02727">
    <property type="entry name" value="MTHFS_bact"/>
    <property type="match status" value="1"/>
</dbReference>
<dbReference type="PANTHER" id="PTHR23407">
    <property type="entry name" value="ATPASE INHIBITOR/5-FORMYLTETRAHYDROFOLATE CYCLO-LIGASE"/>
    <property type="match status" value="1"/>
</dbReference>
<dbReference type="PANTHER" id="PTHR23407:SF1">
    <property type="entry name" value="5-FORMYLTETRAHYDROFOLATE CYCLO-LIGASE"/>
    <property type="match status" value="1"/>
</dbReference>
<dbReference type="RefSeq" id="WP_062074633.1">
    <property type="nucleotide sequence ID" value="NZ_BBRC01000003.1"/>
</dbReference>
<comment type="cofactor">
    <cofactor evidence="5">
        <name>Mg(2+)</name>
        <dbReference type="ChEBI" id="CHEBI:18420"/>
    </cofactor>
</comment>
<reference evidence="6 7" key="1">
    <citation type="submission" date="2020-07" db="EMBL/GenBank/DDBJ databases">
        <title>Sequencing the genomes of 1000 actinobacteria strains.</title>
        <authorList>
            <person name="Klenk H.-P."/>
        </authorList>
    </citation>
    <scope>NUCLEOTIDE SEQUENCE [LARGE SCALE GENOMIC DNA]</scope>
    <source>
        <strain evidence="6 7">DSM 19970</strain>
    </source>
</reference>
<evidence type="ECO:0000256" key="4">
    <source>
        <dbReference type="PIRSR" id="PIRSR006806-1"/>
    </source>
</evidence>
<dbReference type="InterPro" id="IPR002698">
    <property type="entry name" value="FTHF_cligase"/>
</dbReference>
<feature type="binding site" evidence="4">
    <location>
        <begin position="18"/>
        <end position="22"/>
    </location>
    <ligand>
        <name>ATP</name>
        <dbReference type="ChEBI" id="CHEBI:30616"/>
    </ligand>
</feature>
<dbReference type="GO" id="GO:0005524">
    <property type="term" value="F:ATP binding"/>
    <property type="evidence" value="ECO:0007669"/>
    <property type="project" value="UniProtKB-KW"/>
</dbReference>
<organism evidence="6 7">
    <name type="scientific">Demequina lutea</name>
    <dbReference type="NCBI Taxonomy" id="431489"/>
    <lineage>
        <taxon>Bacteria</taxon>
        <taxon>Bacillati</taxon>
        <taxon>Actinomycetota</taxon>
        <taxon>Actinomycetes</taxon>
        <taxon>Micrococcales</taxon>
        <taxon>Demequinaceae</taxon>
        <taxon>Demequina</taxon>
    </lineage>
</organism>
<comment type="similarity">
    <text evidence="1 5">Belongs to the 5-formyltetrahydrofolate cyclo-ligase family.</text>
</comment>
<evidence type="ECO:0000256" key="2">
    <source>
        <dbReference type="ARBA" id="ARBA00022741"/>
    </source>
</evidence>
<dbReference type="InterPro" id="IPR037171">
    <property type="entry name" value="NagB/RpiA_transferase-like"/>
</dbReference>
<evidence type="ECO:0000256" key="1">
    <source>
        <dbReference type="ARBA" id="ARBA00010638"/>
    </source>
</evidence>
<dbReference type="AlphaFoldDB" id="A0A7Y9Z850"/>
<keyword evidence="6" id="KW-0436">Ligase</keyword>
<proteinExistence type="inferred from homology"/>
<comment type="catalytic activity">
    <reaction evidence="5">
        <text>(6S)-5-formyl-5,6,7,8-tetrahydrofolate + ATP = (6R)-5,10-methenyltetrahydrofolate + ADP + phosphate</text>
        <dbReference type="Rhea" id="RHEA:10488"/>
        <dbReference type="ChEBI" id="CHEBI:30616"/>
        <dbReference type="ChEBI" id="CHEBI:43474"/>
        <dbReference type="ChEBI" id="CHEBI:57455"/>
        <dbReference type="ChEBI" id="CHEBI:57457"/>
        <dbReference type="ChEBI" id="CHEBI:456216"/>
        <dbReference type="EC" id="6.3.3.2"/>
    </reaction>
</comment>
<evidence type="ECO:0000256" key="3">
    <source>
        <dbReference type="ARBA" id="ARBA00022840"/>
    </source>
</evidence>
<evidence type="ECO:0000313" key="6">
    <source>
        <dbReference type="EMBL" id="NYI40584.1"/>
    </source>
</evidence>
<dbReference type="Proteomes" id="UP000547973">
    <property type="component" value="Unassembled WGS sequence"/>
</dbReference>
<dbReference type="GO" id="GO:0030272">
    <property type="term" value="F:5-formyltetrahydrofolate cyclo-ligase activity"/>
    <property type="evidence" value="ECO:0007669"/>
    <property type="project" value="UniProtKB-EC"/>
</dbReference>
<keyword evidence="5" id="KW-0460">Magnesium</keyword>
<feature type="binding site" evidence="4">
    <location>
        <position position="64"/>
    </location>
    <ligand>
        <name>substrate</name>
    </ligand>
</feature>
<dbReference type="InterPro" id="IPR024185">
    <property type="entry name" value="FTHF_cligase-like_sf"/>
</dbReference>